<keyword evidence="1" id="KW-0547">Nucleotide-binding</keyword>
<dbReference type="Proteomes" id="UP000777440">
    <property type="component" value="Unassembled WGS sequence"/>
</dbReference>
<feature type="domain" description="HTH luxR-type" evidence="4">
    <location>
        <begin position="880"/>
        <end position="945"/>
    </location>
</feature>
<dbReference type="Pfam" id="PF00196">
    <property type="entry name" value="GerE"/>
    <property type="match status" value="1"/>
</dbReference>
<sequence length="945" mass="99865">MPDTLRPQMRSSGSDRALLAGGAPRLPLRGRSQALARVLATLDAAASAGTQPSAPVLLRGSPGIGKTRLLAEAIADAERRGWCTITVTPDVDSAGVPLGALTEAALRGTPSLLSEADLRPVLAGGEPQYWVTRMLADALERAASDRGVLVVIDDLHWLDAASLVAVSSLIRSLRDHPVAWVLATRTGPARAALGRLVDEVIGNGGVVDLAPIDRDAVADLATDLLGSPPGPGIEAALERTGAIPLLVVELVRGLREEHLLAPRAGRVDAIDQAVPARFGASSRERLAHVSPEALLLAQVGSLFGRRFRLADALRVLDRSAGAMAPALSELLAVEILADDGSSLAFVHDTLREAADATLSGSLRRLLQRDVVRVRLESGEPASAVAAAVVASAEPGDETSFRLVREAALQLAGADAVEAATLGSAAIRLARHVPRFAGEAADLLPVLWAAGRGDEAEAAAADLAPYLQPEERARSLLAVARQQTESSFDRAITTCDEALAIADVSRATRTDLLAVRALSCANKADFAELERTLAEARAIADPTADGAALATVDATESVYEFNSNRFEHAVELIDSAVARVEASGQRSALWMPEGLWAAFMHSSMGEPATALRLVDDGLAAARAARSVNAEALWMMVRCRALYDAGRLEDARIQAETVLTLAEDLPLGDFAAATAGVVAFRVALHLGDGEALRAVRPIISDLAQGTSVTKAGRWTLALEAIDENRLDDAMALSEISRASLGDPIPPMTTPSDFADDLTLADLLVRVGDTAGAASVVTRAARRAASNPSHSFARAIHDAVRGRVDGDTGALESAAAALRDAGRRPLVHAQVLEALERSGADDRRSRTALEEALAVYESLGAVRDASRVLHRLRERGVRRRPRVTSDDEVLSTRERQVLDRLVTGATTQQIADALFISPHTVISHTRRIYAKLGVNSRRQLIERQRAAE</sequence>
<protein>
    <submittedName>
        <fullName evidence="5">AAA family ATPase</fullName>
    </submittedName>
</protein>
<dbReference type="InterPro" id="IPR036388">
    <property type="entry name" value="WH-like_DNA-bd_sf"/>
</dbReference>
<comment type="caution">
    <text evidence="5">The sequence shown here is derived from an EMBL/GenBank/DDBJ whole genome shotgun (WGS) entry which is preliminary data.</text>
</comment>
<name>A0ABS7HZJ2_9MICO</name>
<keyword evidence="6" id="KW-1185">Reference proteome</keyword>
<evidence type="ECO:0000256" key="3">
    <source>
        <dbReference type="SAM" id="MobiDB-lite"/>
    </source>
</evidence>
<dbReference type="RefSeq" id="WP_220339903.1">
    <property type="nucleotide sequence ID" value="NZ_JAEUAX010000006.1"/>
</dbReference>
<dbReference type="EMBL" id="JAEUAX010000006">
    <property type="protein sequence ID" value="MBW9110708.1"/>
    <property type="molecule type" value="Genomic_DNA"/>
</dbReference>
<dbReference type="Pfam" id="PF13191">
    <property type="entry name" value="AAA_16"/>
    <property type="match status" value="1"/>
</dbReference>
<evidence type="ECO:0000256" key="1">
    <source>
        <dbReference type="ARBA" id="ARBA00022741"/>
    </source>
</evidence>
<keyword evidence="2" id="KW-0067">ATP-binding</keyword>
<dbReference type="InterPro" id="IPR027417">
    <property type="entry name" value="P-loop_NTPase"/>
</dbReference>
<dbReference type="SUPFAM" id="SSF52540">
    <property type="entry name" value="P-loop containing nucleoside triphosphate hydrolases"/>
    <property type="match status" value="1"/>
</dbReference>
<dbReference type="PROSITE" id="PS00622">
    <property type="entry name" value="HTH_LUXR_1"/>
    <property type="match status" value="1"/>
</dbReference>
<evidence type="ECO:0000313" key="6">
    <source>
        <dbReference type="Proteomes" id="UP000777440"/>
    </source>
</evidence>
<dbReference type="InterPro" id="IPR016032">
    <property type="entry name" value="Sig_transdc_resp-reg_C-effctor"/>
</dbReference>
<dbReference type="Gene3D" id="3.40.50.300">
    <property type="entry name" value="P-loop containing nucleotide triphosphate hydrolases"/>
    <property type="match status" value="1"/>
</dbReference>
<reference evidence="5 6" key="1">
    <citation type="journal article" date="2021" name="MBio">
        <title>Poor Competitiveness of Bradyrhizobium in Pigeon Pea Root Colonization in Indian Soils.</title>
        <authorList>
            <person name="Chalasani D."/>
            <person name="Basu A."/>
            <person name="Pullabhotla S.V.S.R.N."/>
            <person name="Jorrin B."/>
            <person name="Neal A.L."/>
            <person name="Poole P.S."/>
            <person name="Podile A.R."/>
            <person name="Tkacz A."/>
        </authorList>
    </citation>
    <scope>NUCLEOTIDE SEQUENCE [LARGE SCALE GENOMIC DNA]</scope>
    <source>
        <strain evidence="5 6">HU12</strain>
    </source>
</reference>
<organism evidence="5 6">
    <name type="scientific">Microbacterium ureisolvens</name>
    <dbReference type="NCBI Taxonomy" id="2781186"/>
    <lineage>
        <taxon>Bacteria</taxon>
        <taxon>Bacillati</taxon>
        <taxon>Actinomycetota</taxon>
        <taxon>Actinomycetes</taxon>
        <taxon>Micrococcales</taxon>
        <taxon>Microbacteriaceae</taxon>
        <taxon>Microbacterium</taxon>
    </lineage>
</organism>
<dbReference type="InterPro" id="IPR000792">
    <property type="entry name" value="Tscrpt_reg_LuxR_C"/>
</dbReference>
<dbReference type="Gene3D" id="1.10.10.10">
    <property type="entry name" value="Winged helix-like DNA-binding domain superfamily/Winged helix DNA-binding domain"/>
    <property type="match status" value="1"/>
</dbReference>
<feature type="region of interest" description="Disordered" evidence="3">
    <location>
        <begin position="1"/>
        <end position="24"/>
    </location>
</feature>
<dbReference type="PROSITE" id="PS50043">
    <property type="entry name" value="HTH_LUXR_2"/>
    <property type="match status" value="1"/>
</dbReference>
<evidence type="ECO:0000259" key="4">
    <source>
        <dbReference type="PROSITE" id="PS50043"/>
    </source>
</evidence>
<gene>
    <name evidence="5" type="ORF">JNB61_13080</name>
</gene>
<dbReference type="InterPro" id="IPR041664">
    <property type="entry name" value="AAA_16"/>
</dbReference>
<dbReference type="CDD" id="cd06170">
    <property type="entry name" value="LuxR_C_like"/>
    <property type="match status" value="1"/>
</dbReference>
<evidence type="ECO:0000256" key="2">
    <source>
        <dbReference type="ARBA" id="ARBA00022840"/>
    </source>
</evidence>
<dbReference type="SUPFAM" id="SSF46894">
    <property type="entry name" value="C-terminal effector domain of the bipartite response regulators"/>
    <property type="match status" value="1"/>
</dbReference>
<evidence type="ECO:0000313" key="5">
    <source>
        <dbReference type="EMBL" id="MBW9110708.1"/>
    </source>
</evidence>
<dbReference type="SMART" id="SM00421">
    <property type="entry name" value="HTH_LUXR"/>
    <property type="match status" value="1"/>
</dbReference>
<accession>A0ABS7HZJ2</accession>
<dbReference type="PANTHER" id="PTHR16305">
    <property type="entry name" value="TESTICULAR SOLUBLE ADENYLYL CYCLASE"/>
    <property type="match status" value="1"/>
</dbReference>
<dbReference type="PANTHER" id="PTHR16305:SF35">
    <property type="entry name" value="TRANSCRIPTIONAL ACTIVATOR DOMAIN"/>
    <property type="match status" value="1"/>
</dbReference>
<proteinExistence type="predicted"/>
<dbReference type="PRINTS" id="PR00038">
    <property type="entry name" value="HTHLUXR"/>
</dbReference>